<proteinExistence type="predicted"/>
<dbReference type="AlphaFoldDB" id="A0A4R1PU10"/>
<gene>
    <name evidence="1" type="ORF">EV210_11230</name>
</gene>
<dbReference type="Proteomes" id="UP000295063">
    <property type="component" value="Unassembled WGS sequence"/>
</dbReference>
<evidence type="ECO:0008006" key="3">
    <source>
        <dbReference type="Google" id="ProtNLM"/>
    </source>
</evidence>
<sequence>MWELFDGDGFEEVYLTSGEWDVSTGKHRLKIRIVADRNNKHYYSISANHNERAPMQVSRRGYQSAEQALEQAVREIKLQYK</sequence>
<evidence type="ECO:0000313" key="1">
    <source>
        <dbReference type="EMBL" id="TCL35372.1"/>
    </source>
</evidence>
<comment type="caution">
    <text evidence="1">The sequence shown here is derived from an EMBL/GenBank/DDBJ whole genome shotgun (WGS) entry which is preliminary data.</text>
</comment>
<dbReference type="EMBL" id="SLUI01000012">
    <property type="protein sequence ID" value="TCL35372.1"/>
    <property type="molecule type" value="Genomic_DNA"/>
</dbReference>
<evidence type="ECO:0000313" key="2">
    <source>
        <dbReference type="Proteomes" id="UP000295063"/>
    </source>
</evidence>
<dbReference type="RefSeq" id="WP_132082476.1">
    <property type="nucleotide sequence ID" value="NZ_DAIMLW010000148.1"/>
</dbReference>
<organism evidence="1 2">
    <name type="scientific">Anaerospora hongkongensis</name>
    <dbReference type="NCBI Taxonomy" id="244830"/>
    <lineage>
        <taxon>Bacteria</taxon>
        <taxon>Bacillati</taxon>
        <taxon>Bacillota</taxon>
        <taxon>Negativicutes</taxon>
        <taxon>Selenomonadales</taxon>
        <taxon>Sporomusaceae</taxon>
        <taxon>Anaerospora</taxon>
    </lineage>
</organism>
<protein>
    <recommendedName>
        <fullName evidence="3">DUF1508 domain-containing protein</fullName>
    </recommendedName>
</protein>
<accession>A0A4R1PU10</accession>
<reference evidence="1 2" key="1">
    <citation type="submission" date="2019-03" db="EMBL/GenBank/DDBJ databases">
        <title>Genomic Encyclopedia of Type Strains, Phase IV (KMG-IV): sequencing the most valuable type-strain genomes for metagenomic binning, comparative biology and taxonomic classification.</title>
        <authorList>
            <person name="Goeker M."/>
        </authorList>
    </citation>
    <scope>NUCLEOTIDE SEQUENCE [LARGE SCALE GENOMIC DNA]</scope>
    <source>
        <strain evidence="1 2">DSM 15969</strain>
    </source>
</reference>
<keyword evidence="2" id="KW-1185">Reference proteome</keyword>
<name>A0A4R1PU10_9FIRM</name>